<dbReference type="InterPro" id="IPR011044">
    <property type="entry name" value="Quino_amine_DH_bsu"/>
</dbReference>
<sequence>MELASGSFSVPLTFLTVSGARDRVSKSNYIEGNGSKSKSTILASYRVGDESDRRRGSVIGLEDGTILLLRPAQKHQVQDHLKAPVHVGRSSSPHNSPSRASVRSLMATSRSPSPSGHSPAPFSMNIRSRIVSGVTTEQAEAPKNYVDFDEEPDKLKELLKGHTPKERRESSVGKVTAENKAVTEQERGGIKRKEAPRSLLSGATSPALTPKSLSAPSSPKGLGPPSDSSGNLEVLGHVLLPCSGQESSVSALHLLSDVDIIAVLQESGHLSILHSSDGRCLATSNLEITHLQVPEGCTARDSQHDSWIWKTLRAYCAGEYTLLIGCASLDPNSPTFTAADIPEAGGYEQCRVVVLELRVNYLAGALGVTLETLGQLYCDSSSESIGVYWTPKQVLMLYHVNSEGHFVEQKLNILPRGAPALPPLREQESSDSQSLNLTALGPIANPFKPSKRVEVAVNSGDLPQPGRIALGSTFVSEKAVSATPHTHYRITNIEGRLRGLAWSEQELVAFKYEKQSLRVLFACDWRNINDCTWFDNDTLLVAFEEKCELYSLRNAVDPNNDGVPITSLDDLSEGAIIQPKLLQTFPVGPYDSIELINPRSFLVTGFDKNGRRTVKSFVSTEKDSKDSKNTLSVLWRNQSATFQSESSPSKTGVLTAMMPISVSTVVLGFSDGRLRQTTLTKICQNPGANPGSNYFGKVSEVSLGAPIVSLHIAKNERTKERLIVGGGDDGSVAIWNMDLKLCARWTIFITPLLKVIQFEDEDSKTSPLRGCILCISEHGTIAVVAVDGLQYLYLIPGSPSPLREVWLKEDENNHHHLLLFYADRRVRLWDIKTKEFWRSMASEKTEEIRAQGGWKAISLEKPASFASPLSVIGRHDQGLDSVCTLSFDVERFILESITMIKTISTSKNQTANILAARDRLRAILSVVLTPAINSSIDEICQEQLGIHLSGDVSVGFQRLGCTSLYATAVPEQVWKVSGDVSAARALAIVVTLRGLSVFEEFADAAATVITFYTTSLGTLVGPLYQPPDLAFLAQKWFDTSSLEIRQAARTLFDAAVVRLSDDETNQLVNEWQHHLPCLQPTADRESRMAALSLFLCGYLAAEKYSLLSTSALTDIAKSIALYLHDEQSTYRVLAVDLSSRGFHVWQHYIDAMEILRALFALATSAKKENISAVNNVSAQARSAVLSIAGRATGLFMTTLGLDIIGKDVKEKGEQGLEHRKSVLQILAFLIRKRPLVLLPNLPQLLEAVVKSLDPNSTTNRDAVLDTATEILGHVVKTFPSIDFHTPTQRLAVGTSEGAIVMYDLKTAIRLYVLEGHKKSITACSFSPDGRRLVTLSLEESVVLVWKVGSSFSSFFNPGAPPRQGARMTGISAIGGWGGGGAKSDGDEPYKRLGFNVGEEGNMTTAETLKFVNFDWTADRSVKLKIRESVLTFST</sequence>
<dbReference type="InterPro" id="IPR016024">
    <property type="entry name" value="ARM-type_fold"/>
</dbReference>
<feature type="compositionally biased region" description="Polar residues" evidence="2">
    <location>
        <begin position="106"/>
        <end position="116"/>
    </location>
</feature>
<feature type="compositionally biased region" description="Basic and acidic residues" evidence="2">
    <location>
        <begin position="158"/>
        <end position="171"/>
    </location>
</feature>
<feature type="region of interest" description="Disordered" evidence="2">
    <location>
        <begin position="77"/>
        <end position="123"/>
    </location>
</feature>
<evidence type="ECO:0000313" key="3">
    <source>
        <dbReference type="EMBL" id="THU84458.1"/>
    </source>
</evidence>
<gene>
    <name evidence="3" type="ORF">K435DRAFT_733146</name>
</gene>
<feature type="compositionally biased region" description="Low complexity" evidence="2">
    <location>
        <begin position="89"/>
        <end position="101"/>
    </location>
</feature>
<dbReference type="InterPro" id="IPR011047">
    <property type="entry name" value="Quinoprotein_ADH-like_sf"/>
</dbReference>
<feature type="repeat" description="WD" evidence="1">
    <location>
        <begin position="1313"/>
        <end position="1343"/>
    </location>
</feature>
<dbReference type="SUPFAM" id="SSF50998">
    <property type="entry name" value="Quinoprotein alcohol dehydrogenase-like"/>
    <property type="match status" value="1"/>
</dbReference>
<accession>A0A4S8L8F0</accession>
<feature type="region of interest" description="Disordered" evidence="2">
    <location>
        <begin position="158"/>
        <end position="229"/>
    </location>
</feature>
<keyword evidence="4" id="KW-1185">Reference proteome</keyword>
<dbReference type="PANTHER" id="PTHR44099">
    <property type="entry name" value="RABCONNECTIN-3B, ISOFORM A"/>
    <property type="match status" value="1"/>
</dbReference>
<dbReference type="PANTHER" id="PTHR44099:SF4">
    <property type="entry name" value="RABCONNECTIN-3B, ISOFORM A"/>
    <property type="match status" value="1"/>
</dbReference>
<dbReference type="InterPro" id="IPR049916">
    <property type="entry name" value="WDR72-like"/>
</dbReference>
<dbReference type="Pfam" id="PF00400">
    <property type="entry name" value="WD40"/>
    <property type="match status" value="1"/>
</dbReference>
<keyword evidence="1" id="KW-0853">WD repeat</keyword>
<evidence type="ECO:0000256" key="1">
    <source>
        <dbReference type="PROSITE-ProRule" id="PRU00221"/>
    </source>
</evidence>
<evidence type="ECO:0000256" key="2">
    <source>
        <dbReference type="SAM" id="MobiDB-lite"/>
    </source>
</evidence>
<proteinExistence type="predicted"/>
<reference evidence="3 4" key="1">
    <citation type="journal article" date="2019" name="Nat. Ecol. Evol.">
        <title>Megaphylogeny resolves global patterns of mushroom evolution.</title>
        <authorList>
            <person name="Varga T."/>
            <person name="Krizsan K."/>
            <person name="Foldi C."/>
            <person name="Dima B."/>
            <person name="Sanchez-Garcia M."/>
            <person name="Sanchez-Ramirez S."/>
            <person name="Szollosi G.J."/>
            <person name="Szarkandi J.G."/>
            <person name="Papp V."/>
            <person name="Albert L."/>
            <person name="Andreopoulos W."/>
            <person name="Angelini C."/>
            <person name="Antonin V."/>
            <person name="Barry K.W."/>
            <person name="Bougher N.L."/>
            <person name="Buchanan P."/>
            <person name="Buyck B."/>
            <person name="Bense V."/>
            <person name="Catcheside P."/>
            <person name="Chovatia M."/>
            <person name="Cooper J."/>
            <person name="Damon W."/>
            <person name="Desjardin D."/>
            <person name="Finy P."/>
            <person name="Geml J."/>
            <person name="Haridas S."/>
            <person name="Hughes K."/>
            <person name="Justo A."/>
            <person name="Karasinski D."/>
            <person name="Kautmanova I."/>
            <person name="Kiss B."/>
            <person name="Kocsube S."/>
            <person name="Kotiranta H."/>
            <person name="LaButti K.M."/>
            <person name="Lechner B.E."/>
            <person name="Liimatainen K."/>
            <person name="Lipzen A."/>
            <person name="Lukacs Z."/>
            <person name="Mihaltcheva S."/>
            <person name="Morgado L.N."/>
            <person name="Niskanen T."/>
            <person name="Noordeloos M.E."/>
            <person name="Ohm R.A."/>
            <person name="Ortiz-Santana B."/>
            <person name="Ovrebo C."/>
            <person name="Racz N."/>
            <person name="Riley R."/>
            <person name="Savchenko A."/>
            <person name="Shiryaev A."/>
            <person name="Soop K."/>
            <person name="Spirin V."/>
            <person name="Szebenyi C."/>
            <person name="Tomsovsky M."/>
            <person name="Tulloss R.E."/>
            <person name="Uehling J."/>
            <person name="Grigoriev I.V."/>
            <person name="Vagvolgyi C."/>
            <person name="Papp T."/>
            <person name="Martin F.M."/>
            <person name="Miettinen O."/>
            <person name="Hibbett D.S."/>
            <person name="Nagy L.G."/>
        </authorList>
    </citation>
    <scope>NUCLEOTIDE SEQUENCE [LARGE SCALE GENOMIC DNA]</scope>
    <source>
        <strain evidence="3 4">CBS 962.96</strain>
    </source>
</reference>
<protein>
    <submittedName>
        <fullName evidence="3">WD40 repeat-like protein</fullName>
    </submittedName>
</protein>
<dbReference type="SUPFAM" id="SSF50969">
    <property type="entry name" value="YVTN repeat-like/Quinoprotein amine dehydrogenase"/>
    <property type="match status" value="1"/>
</dbReference>
<dbReference type="InterPro" id="IPR001680">
    <property type="entry name" value="WD40_rpt"/>
</dbReference>
<dbReference type="GO" id="GO:0005737">
    <property type="term" value="C:cytoplasm"/>
    <property type="evidence" value="ECO:0007669"/>
    <property type="project" value="TreeGrafter"/>
</dbReference>
<dbReference type="EMBL" id="ML179598">
    <property type="protein sequence ID" value="THU84458.1"/>
    <property type="molecule type" value="Genomic_DNA"/>
</dbReference>
<dbReference type="PROSITE" id="PS50082">
    <property type="entry name" value="WD_REPEATS_2"/>
    <property type="match status" value="1"/>
</dbReference>
<dbReference type="SUPFAM" id="SSF48371">
    <property type="entry name" value="ARM repeat"/>
    <property type="match status" value="1"/>
</dbReference>
<dbReference type="Gene3D" id="2.130.10.10">
    <property type="entry name" value="YVTN repeat-like/Quinoprotein amine dehydrogenase"/>
    <property type="match status" value="2"/>
</dbReference>
<dbReference type="OrthoDB" id="338622at2759"/>
<feature type="compositionally biased region" description="Polar residues" evidence="2">
    <location>
        <begin position="201"/>
        <end position="217"/>
    </location>
</feature>
<name>A0A4S8L8F0_DENBC</name>
<evidence type="ECO:0000313" key="4">
    <source>
        <dbReference type="Proteomes" id="UP000297245"/>
    </source>
</evidence>
<organism evidence="3 4">
    <name type="scientific">Dendrothele bispora (strain CBS 962.96)</name>
    <dbReference type="NCBI Taxonomy" id="1314807"/>
    <lineage>
        <taxon>Eukaryota</taxon>
        <taxon>Fungi</taxon>
        <taxon>Dikarya</taxon>
        <taxon>Basidiomycota</taxon>
        <taxon>Agaricomycotina</taxon>
        <taxon>Agaricomycetes</taxon>
        <taxon>Agaricomycetidae</taxon>
        <taxon>Agaricales</taxon>
        <taxon>Agaricales incertae sedis</taxon>
        <taxon>Dendrothele</taxon>
    </lineage>
</organism>
<feature type="compositionally biased region" description="Basic and acidic residues" evidence="2">
    <location>
        <begin position="181"/>
        <end position="196"/>
    </location>
</feature>
<dbReference type="InterPro" id="IPR015943">
    <property type="entry name" value="WD40/YVTN_repeat-like_dom_sf"/>
</dbReference>
<dbReference type="SMART" id="SM00320">
    <property type="entry name" value="WD40"/>
    <property type="match status" value="3"/>
</dbReference>
<dbReference type="Proteomes" id="UP000297245">
    <property type="component" value="Unassembled WGS sequence"/>
</dbReference>